<evidence type="ECO:0000313" key="8">
    <source>
        <dbReference type="EMBL" id="AFC85177.1"/>
    </source>
</evidence>
<dbReference type="GO" id="GO:0004000">
    <property type="term" value="F:adenosine deaminase activity"/>
    <property type="evidence" value="ECO:0007669"/>
    <property type="project" value="TreeGrafter"/>
</dbReference>
<dbReference type="SUPFAM" id="SSF51556">
    <property type="entry name" value="Metallo-dependent hydrolases"/>
    <property type="match status" value="1"/>
</dbReference>
<dbReference type="EC" id="3.5.4.4" evidence="3"/>
<keyword evidence="4" id="KW-0479">Metal-binding</keyword>
<comment type="cofactor">
    <cofactor evidence="1">
        <name>Zn(2+)</name>
        <dbReference type="ChEBI" id="CHEBI:29105"/>
    </cofactor>
</comment>
<keyword evidence="6" id="KW-0862">Zinc</keyword>
<keyword evidence="9" id="KW-1185">Reference proteome</keyword>
<dbReference type="InterPro" id="IPR032466">
    <property type="entry name" value="Metal_Hydrolase"/>
</dbReference>
<evidence type="ECO:0000259" key="7">
    <source>
        <dbReference type="Pfam" id="PF00962"/>
    </source>
</evidence>
<protein>
    <recommendedName>
        <fullName evidence="3">adenosine deaminase</fullName>
        <ecNumber evidence="3">3.5.4.4</ecNumber>
    </recommendedName>
</protein>
<dbReference type="InterPro" id="IPR001365">
    <property type="entry name" value="A_deaminase_dom"/>
</dbReference>
<dbReference type="GO" id="GO:0046103">
    <property type="term" value="P:inosine biosynthetic process"/>
    <property type="evidence" value="ECO:0007669"/>
    <property type="project" value="TreeGrafter"/>
</dbReference>
<organism evidence="8 9">
    <name type="scientific">Frateuria aurantia (strain ATCC 33424 / DSM 6220 / KCTC 2777 / LMG 1558 / NBRC 3245 / NCIMB 13370)</name>
    <name type="common">Acetobacter aurantius</name>
    <dbReference type="NCBI Taxonomy" id="767434"/>
    <lineage>
        <taxon>Bacteria</taxon>
        <taxon>Pseudomonadati</taxon>
        <taxon>Pseudomonadota</taxon>
        <taxon>Gammaproteobacteria</taxon>
        <taxon>Lysobacterales</taxon>
        <taxon>Rhodanobacteraceae</taxon>
        <taxon>Frateuria</taxon>
    </lineage>
</organism>
<comment type="similarity">
    <text evidence="2">Belongs to the metallo-dependent hydrolases superfamily. Adenosine and AMP deaminases family.</text>
</comment>
<proteinExistence type="inferred from homology"/>
<dbReference type="GO" id="GO:0046872">
    <property type="term" value="F:metal ion binding"/>
    <property type="evidence" value="ECO:0007669"/>
    <property type="project" value="UniProtKB-KW"/>
</dbReference>
<dbReference type="Pfam" id="PF00962">
    <property type="entry name" value="A_deaminase"/>
    <property type="match status" value="1"/>
</dbReference>
<dbReference type="GO" id="GO:0043103">
    <property type="term" value="P:hypoxanthine salvage"/>
    <property type="evidence" value="ECO:0007669"/>
    <property type="project" value="TreeGrafter"/>
</dbReference>
<gene>
    <name evidence="8" type="ordered locus">Fraau_0704</name>
</gene>
<dbReference type="InterPro" id="IPR006330">
    <property type="entry name" value="Ado/ade_deaminase"/>
</dbReference>
<evidence type="ECO:0000256" key="5">
    <source>
        <dbReference type="ARBA" id="ARBA00022801"/>
    </source>
</evidence>
<evidence type="ECO:0000256" key="3">
    <source>
        <dbReference type="ARBA" id="ARBA00012784"/>
    </source>
</evidence>
<evidence type="ECO:0000256" key="1">
    <source>
        <dbReference type="ARBA" id="ARBA00001947"/>
    </source>
</evidence>
<dbReference type="EMBL" id="CP003350">
    <property type="protein sequence ID" value="AFC85177.1"/>
    <property type="molecule type" value="Genomic_DNA"/>
</dbReference>
<dbReference type="eggNOG" id="COG1816">
    <property type="taxonomic scope" value="Bacteria"/>
</dbReference>
<evidence type="ECO:0000256" key="4">
    <source>
        <dbReference type="ARBA" id="ARBA00022723"/>
    </source>
</evidence>
<accession>H8KZ73</accession>
<dbReference type="GO" id="GO:0005829">
    <property type="term" value="C:cytosol"/>
    <property type="evidence" value="ECO:0007669"/>
    <property type="project" value="TreeGrafter"/>
</dbReference>
<dbReference type="KEGG" id="fau:Fraau_0704"/>
<sequence length="536" mass="58673">MRPSLPISPESAATPRRLRALHSPLARALLAGLILLAGGVQTAASQTSGDPDPHAATTQAAMTEAARQGPESLRAFLHDMPKGADLHLHLTGAVYAETLLAEAAQDGLCVDTQAWKLVAAGHPGSCPAGQLPASQLSQSQYDAMIDALSMRSFVAHSGESGHDHFFAAFGRFAALDPSRHAGEWLAEITHRAALQNEQYLEVMHTPPFGHAISLSRQLGLNPDFAAMRKALLAKGLDQDLQADRQALDQALAQRGEIQHCGTAQADPGCQVQLRFIYQILRGAAPERVFAQTVLGFEAARHDPRWVGINYVMPEDGYLSMRDYDLQMRMLGYLHATYPEIHISLHAGELAEGLVAPEGLRFHIREAVEQAHAERIGHGVDLMDEDHPQALLQELARRHVLVEINLTSNDVILGVTGSRHPLHAYLAAQVPTALSTDDEGVSRIDLTHEYVKAVEEQGMDYLQLKRMARNSLEHSFLPGRSLWAQPDQYQRLAGPCEGAAADRAAPAACRRWLAANPKADQQWQLEQRFVHFEAAQR</sequence>
<keyword evidence="5" id="KW-0378">Hydrolase</keyword>
<dbReference type="STRING" id="767434.Fraau_0704"/>
<evidence type="ECO:0000256" key="2">
    <source>
        <dbReference type="ARBA" id="ARBA00006676"/>
    </source>
</evidence>
<dbReference type="Proteomes" id="UP000005234">
    <property type="component" value="Chromosome"/>
</dbReference>
<dbReference type="Gene3D" id="3.20.20.140">
    <property type="entry name" value="Metal-dependent hydrolases"/>
    <property type="match status" value="1"/>
</dbReference>
<dbReference type="PANTHER" id="PTHR11409">
    <property type="entry name" value="ADENOSINE DEAMINASE"/>
    <property type="match status" value="1"/>
</dbReference>
<name>H8KZ73_FRAAD</name>
<dbReference type="PANTHER" id="PTHR11409:SF43">
    <property type="entry name" value="ADENOSINE DEAMINASE"/>
    <property type="match status" value="1"/>
</dbReference>
<reference evidence="8" key="1">
    <citation type="submission" date="2012-02" db="EMBL/GenBank/DDBJ databases">
        <title>The complete genome of Frateuria aurantia DSM 6220.</title>
        <authorList>
            <consortium name="US DOE Joint Genome Institute (JGI-PGF)"/>
            <person name="Lucas S."/>
            <person name="Copeland A."/>
            <person name="Lapidus A."/>
            <person name="Glavina del Rio T."/>
            <person name="Dalin E."/>
            <person name="Tice H."/>
            <person name="Bruce D."/>
            <person name="Goodwin L."/>
            <person name="Pitluck S."/>
            <person name="Peters L."/>
            <person name="Ovchinnikova G."/>
            <person name="Teshima H."/>
            <person name="Kyrpides N."/>
            <person name="Mavromatis K."/>
            <person name="Ivanova N."/>
            <person name="Brettin T."/>
            <person name="Detter J.C."/>
            <person name="Han C."/>
            <person name="Larimer F."/>
            <person name="Land M."/>
            <person name="Hauser L."/>
            <person name="Markowitz V."/>
            <person name="Cheng J.-F."/>
            <person name="Hugenholtz P."/>
            <person name="Woyke T."/>
            <person name="Wu D."/>
            <person name="Brambilla E."/>
            <person name="Klenk H.-P."/>
            <person name="Eisen J.A."/>
        </authorList>
    </citation>
    <scope>NUCLEOTIDE SEQUENCE</scope>
    <source>
        <strain evidence="8">DSM 6220</strain>
    </source>
</reference>
<dbReference type="AlphaFoldDB" id="H8KZ73"/>
<evidence type="ECO:0000256" key="6">
    <source>
        <dbReference type="ARBA" id="ARBA00022833"/>
    </source>
</evidence>
<dbReference type="HOGENOM" id="CLU_573569_0_0_6"/>
<evidence type="ECO:0000313" key="9">
    <source>
        <dbReference type="Proteomes" id="UP000005234"/>
    </source>
</evidence>
<dbReference type="RefSeq" id="WP_014402183.1">
    <property type="nucleotide sequence ID" value="NC_017033.1"/>
</dbReference>
<dbReference type="GO" id="GO:0006154">
    <property type="term" value="P:adenosine catabolic process"/>
    <property type="evidence" value="ECO:0007669"/>
    <property type="project" value="TreeGrafter"/>
</dbReference>
<feature type="domain" description="Adenosine deaminase" evidence="7">
    <location>
        <begin position="261"/>
        <end position="477"/>
    </location>
</feature>